<dbReference type="GO" id="GO:0005886">
    <property type="term" value="C:plasma membrane"/>
    <property type="evidence" value="ECO:0007669"/>
    <property type="project" value="UniProtKB-SubCell"/>
</dbReference>
<dbReference type="PANTHER" id="PTHR33908:SF3">
    <property type="entry name" value="UNDECAPRENYL PHOSPHATE-ALPHA-4-AMINO-4-DEOXY-L-ARABINOSE ARABINOSYL TRANSFERASE"/>
    <property type="match status" value="1"/>
</dbReference>
<dbReference type="GO" id="GO:0009103">
    <property type="term" value="P:lipopolysaccharide biosynthetic process"/>
    <property type="evidence" value="ECO:0007669"/>
    <property type="project" value="UniProtKB-ARBA"/>
</dbReference>
<feature type="transmembrane region" description="Helical" evidence="8">
    <location>
        <begin position="193"/>
        <end position="213"/>
    </location>
</feature>
<organism evidence="9 10">
    <name type="scientific">Herbidospora solisilvae</name>
    <dbReference type="NCBI Taxonomy" id="2696284"/>
    <lineage>
        <taxon>Bacteria</taxon>
        <taxon>Bacillati</taxon>
        <taxon>Actinomycetota</taxon>
        <taxon>Actinomycetes</taxon>
        <taxon>Streptosporangiales</taxon>
        <taxon>Streptosporangiaceae</taxon>
        <taxon>Herbidospora</taxon>
    </lineage>
</organism>
<reference evidence="9 10" key="1">
    <citation type="submission" date="2020-01" db="EMBL/GenBank/DDBJ databases">
        <title>Herbidospora sp. NEAU-GS84 nov., a novel actinomycete isolated from soil.</title>
        <authorList>
            <person name="Han L."/>
        </authorList>
    </citation>
    <scope>NUCLEOTIDE SEQUENCE [LARGE SCALE GENOMIC DNA]</scope>
    <source>
        <strain evidence="9 10">NEAU-GS84</strain>
    </source>
</reference>
<dbReference type="InterPro" id="IPR050297">
    <property type="entry name" value="LipidA_mod_glycosyltrf_83"/>
</dbReference>
<feature type="transmembrane region" description="Helical" evidence="8">
    <location>
        <begin position="310"/>
        <end position="330"/>
    </location>
</feature>
<keyword evidence="2" id="KW-1003">Cell membrane</keyword>
<evidence type="ECO:0000256" key="5">
    <source>
        <dbReference type="ARBA" id="ARBA00022692"/>
    </source>
</evidence>
<accession>A0A7C9N5L7</accession>
<evidence type="ECO:0008006" key="11">
    <source>
        <dbReference type="Google" id="ProtNLM"/>
    </source>
</evidence>
<evidence type="ECO:0000313" key="9">
    <source>
        <dbReference type="EMBL" id="NAS25274.1"/>
    </source>
</evidence>
<proteinExistence type="predicted"/>
<keyword evidence="6 8" id="KW-1133">Transmembrane helix</keyword>
<sequence>MAITLTETPVAPLTRRRAELTAAAVALAVGLWNVWVPSFWRDESVSALAASRPIGELWDLLGHMDRVHALYYLLLRPVAWISTSEPALRLPSVLATAAAAYGVAAIGRHLASARAGLLAGLVFAALPMVTRYAQEVRSYAIVTALAVLATWLLVTRRNQVLYAVVIVLLGWSHVYGLLLVVAHVFVAPDRRRFLRAMLIAAAGLAPLAALAAGQRGVQLGWLHAPTWAALPTLAQEVMGSRWAIIPLLGLAAFGARGALGRVAGAWALLIPLSMLVSLVYPIYSPRYVLFALPGLALLAGAGLDRLRPRPLAWVALALLVALTVPKHLWLRAPDHRPDDLRSMAAALSERVRPGDRVLYVDPTYEWFVGVYAEPYQKLIKLTGEAERVWVVSGGRKHQNSAFVETDPGYLNLQRHYRARYYKDFGYSWFALYVPK</sequence>
<comment type="subcellular location">
    <subcellularLocation>
        <location evidence="1">Cell membrane</location>
        <topology evidence="1">Multi-pass membrane protein</topology>
    </subcellularLocation>
</comment>
<evidence type="ECO:0000256" key="2">
    <source>
        <dbReference type="ARBA" id="ARBA00022475"/>
    </source>
</evidence>
<dbReference type="Proteomes" id="UP000479526">
    <property type="component" value="Unassembled WGS sequence"/>
</dbReference>
<evidence type="ECO:0000256" key="4">
    <source>
        <dbReference type="ARBA" id="ARBA00022679"/>
    </source>
</evidence>
<dbReference type="GO" id="GO:0010041">
    <property type="term" value="P:response to iron(III) ion"/>
    <property type="evidence" value="ECO:0007669"/>
    <property type="project" value="TreeGrafter"/>
</dbReference>
<evidence type="ECO:0000256" key="1">
    <source>
        <dbReference type="ARBA" id="ARBA00004651"/>
    </source>
</evidence>
<keyword evidence="5 8" id="KW-0812">Transmembrane</keyword>
<evidence type="ECO:0000256" key="7">
    <source>
        <dbReference type="ARBA" id="ARBA00023136"/>
    </source>
</evidence>
<dbReference type="PANTHER" id="PTHR33908">
    <property type="entry name" value="MANNOSYLTRANSFERASE YKCB-RELATED"/>
    <property type="match status" value="1"/>
</dbReference>
<feature type="transmembrane region" description="Helical" evidence="8">
    <location>
        <begin position="136"/>
        <end position="154"/>
    </location>
</feature>
<evidence type="ECO:0000256" key="3">
    <source>
        <dbReference type="ARBA" id="ARBA00022676"/>
    </source>
</evidence>
<feature type="transmembrane region" description="Helical" evidence="8">
    <location>
        <begin position="233"/>
        <end position="255"/>
    </location>
</feature>
<feature type="transmembrane region" description="Helical" evidence="8">
    <location>
        <begin position="20"/>
        <end position="37"/>
    </location>
</feature>
<feature type="transmembrane region" description="Helical" evidence="8">
    <location>
        <begin position="262"/>
        <end position="280"/>
    </location>
</feature>
<keyword evidence="10" id="KW-1185">Reference proteome</keyword>
<comment type="caution">
    <text evidence="9">The sequence shown here is derived from an EMBL/GenBank/DDBJ whole genome shotgun (WGS) entry which is preliminary data.</text>
</comment>
<evidence type="ECO:0000256" key="6">
    <source>
        <dbReference type="ARBA" id="ARBA00022989"/>
    </source>
</evidence>
<dbReference type="RefSeq" id="WP_161482372.1">
    <property type="nucleotide sequence ID" value="NZ_WXEW01000008.1"/>
</dbReference>
<feature type="transmembrane region" description="Helical" evidence="8">
    <location>
        <begin position="112"/>
        <end position="129"/>
    </location>
</feature>
<gene>
    <name evidence="9" type="ORF">GT755_26775</name>
</gene>
<feature type="transmembrane region" description="Helical" evidence="8">
    <location>
        <begin position="160"/>
        <end position="186"/>
    </location>
</feature>
<keyword evidence="7 8" id="KW-0472">Membrane</keyword>
<evidence type="ECO:0000256" key="8">
    <source>
        <dbReference type="SAM" id="Phobius"/>
    </source>
</evidence>
<keyword evidence="4" id="KW-0808">Transferase</keyword>
<protein>
    <recommendedName>
        <fullName evidence="11">Glycosyltransferase RgtA/B/C/D-like domain-containing protein</fullName>
    </recommendedName>
</protein>
<evidence type="ECO:0000313" key="10">
    <source>
        <dbReference type="Proteomes" id="UP000479526"/>
    </source>
</evidence>
<dbReference type="EMBL" id="WXEW01000008">
    <property type="protein sequence ID" value="NAS25274.1"/>
    <property type="molecule type" value="Genomic_DNA"/>
</dbReference>
<dbReference type="GO" id="GO:0016763">
    <property type="term" value="F:pentosyltransferase activity"/>
    <property type="evidence" value="ECO:0007669"/>
    <property type="project" value="TreeGrafter"/>
</dbReference>
<dbReference type="AlphaFoldDB" id="A0A7C9N5L7"/>
<keyword evidence="3" id="KW-0328">Glycosyltransferase</keyword>
<name>A0A7C9N5L7_9ACTN</name>